<keyword evidence="3" id="KW-1185">Reference proteome</keyword>
<dbReference type="RefSeq" id="WP_182843454.1">
    <property type="nucleotide sequence ID" value="NZ_BAAALP010000009.1"/>
</dbReference>
<dbReference type="CDD" id="cd00093">
    <property type="entry name" value="HTH_XRE"/>
    <property type="match status" value="1"/>
</dbReference>
<name>A0A7W3LMZ4_ACTNM</name>
<dbReference type="Pfam" id="PF13560">
    <property type="entry name" value="HTH_31"/>
    <property type="match status" value="1"/>
</dbReference>
<reference evidence="2 3" key="1">
    <citation type="submission" date="2020-08" db="EMBL/GenBank/DDBJ databases">
        <title>Genomic Encyclopedia of Type Strains, Phase IV (KMG-IV): sequencing the most valuable type-strain genomes for metagenomic binning, comparative biology and taxonomic classification.</title>
        <authorList>
            <person name="Goeker M."/>
        </authorList>
    </citation>
    <scope>NUCLEOTIDE SEQUENCE [LARGE SCALE GENOMIC DNA]</scope>
    <source>
        <strain evidence="2 3">DSM 44197</strain>
    </source>
</reference>
<evidence type="ECO:0000313" key="3">
    <source>
        <dbReference type="Proteomes" id="UP000572680"/>
    </source>
</evidence>
<evidence type="ECO:0000313" key="2">
    <source>
        <dbReference type="EMBL" id="MBA8951067.1"/>
    </source>
</evidence>
<dbReference type="Proteomes" id="UP000572680">
    <property type="component" value="Unassembled WGS sequence"/>
</dbReference>
<accession>A0A7W3LMZ4</accession>
<dbReference type="InterPro" id="IPR043917">
    <property type="entry name" value="DUF5753"/>
</dbReference>
<protein>
    <submittedName>
        <fullName evidence="2">Transcriptional regulator with XRE-family HTH domain</fullName>
    </submittedName>
</protein>
<dbReference type="Gene3D" id="1.10.260.40">
    <property type="entry name" value="lambda repressor-like DNA-binding domains"/>
    <property type="match status" value="1"/>
</dbReference>
<feature type="domain" description="DUF5753" evidence="1">
    <location>
        <begin position="91"/>
        <end position="263"/>
    </location>
</feature>
<dbReference type="GO" id="GO:0003677">
    <property type="term" value="F:DNA binding"/>
    <property type="evidence" value="ECO:0007669"/>
    <property type="project" value="InterPro"/>
</dbReference>
<comment type="caution">
    <text evidence="2">The sequence shown here is derived from an EMBL/GenBank/DDBJ whole genome shotgun (WGS) entry which is preliminary data.</text>
</comment>
<dbReference type="Pfam" id="PF19054">
    <property type="entry name" value="DUF5753"/>
    <property type="match status" value="1"/>
</dbReference>
<dbReference type="AlphaFoldDB" id="A0A7W3LMZ4"/>
<dbReference type="InterPro" id="IPR001387">
    <property type="entry name" value="Cro/C1-type_HTH"/>
</dbReference>
<organism evidence="2 3">
    <name type="scientific">Actinomadura namibiensis</name>
    <dbReference type="NCBI Taxonomy" id="182080"/>
    <lineage>
        <taxon>Bacteria</taxon>
        <taxon>Bacillati</taxon>
        <taxon>Actinomycetota</taxon>
        <taxon>Actinomycetes</taxon>
        <taxon>Streptosporangiales</taxon>
        <taxon>Thermomonosporaceae</taxon>
        <taxon>Actinomadura</taxon>
    </lineage>
</organism>
<sequence length="275" mass="31000">MRINEPPDPRSSLWNLIAYYLRFLRMQRGESGHTLAMLLNCARSSVSRLENGEARLTPEQADKLDAAWRTGGLFGVLVYYATLGHDPDWFKAHLELEARARVLRIYELGFVPGLLQTERYARALFNAWGVRDVEKQLTQRMERQVAVFDRPEPPMTWVLLAEPVLEWQIGGPEVMREQLAHLLEISEHPNVVIRVVPKIEGAHPGLGGAFKIMTVGGADLVYTEAMGGGRLVQGALETGRFVDWWDRIGARALPEGSTRLLVRRKMEAFQDGSVA</sequence>
<dbReference type="EMBL" id="JACJIA010000003">
    <property type="protein sequence ID" value="MBA8951067.1"/>
    <property type="molecule type" value="Genomic_DNA"/>
</dbReference>
<evidence type="ECO:0000259" key="1">
    <source>
        <dbReference type="Pfam" id="PF19054"/>
    </source>
</evidence>
<proteinExistence type="predicted"/>
<dbReference type="InterPro" id="IPR010982">
    <property type="entry name" value="Lambda_DNA-bd_dom_sf"/>
</dbReference>
<dbReference type="SUPFAM" id="SSF47413">
    <property type="entry name" value="lambda repressor-like DNA-binding domains"/>
    <property type="match status" value="1"/>
</dbReference>
<gene>
    <name evidence="2" type="ORF">HNR61_002698</name>
</gene>